<dbReference type="Gene3D" id="1.10.12.10">
    <property type="entry name" value="Lyase 2-enoyl-coa Hydratase, Chain A, domain 2"/>
    <property type="match status" value="1"/>
</dbReference>
<dbReference type="OrthoDB" id="2018133at2759"/>
<dbReference type="RefSeq" id="XP_031026229.1">
    <property type="nucleotide sequence ID" value="XM_031167826.1"/>
</dbReference>
<dbReference type="SUPFAM" id="SSF52096">
    <property type="entry name" value="ClpP/crotonase"/>
    <property type="match status" value="1"/>
</dbReference>
<dbReference type="Proteomes" id="UP000319731">
    <property type="component" value="Unassembled WGS sequence"/>
</dbReference>
<sequence>MSLQAHHATLPQHTSTQDYSKFKDIEVRIDGPVAIAYLNREKSLNGYTALMGIEIIQFFDKINIDDQIRVGVLTGKGRVFCAGYDFSAGGGDFSSFNTPKTAEESMLERDGSGLVNLINNRKVTIAALNGPAIGVGITMVLPLDMRIAAKETKVGFIFNRRGINAEAGSSYFLTRLVGQSAALGIVLRGDIRLASHNSLQPLFEELVDKNDQVLPKALEIAHEIARETSVVSNAVNKALLWHQKPTPQQQENLEAMALYHLGASADSKEGVKAFLEKRSPKWPNVISKDLPKML</sequence>
<keyword evidence="3" id="KW-1185">Reference proteome</keyword>
<dbReference type="EMBL" id="QEAO01000007">
    <property type="protein sequence ID" value="TPX35797.1"/>
    <property type="molecule type" value="Genomic_DNA"/>
</dbReference>
<dbReference type="PANTHER" id="PTHR43684">
    <property type="match status" value="1"/>
</dbReference>
<evidence type="ECO:0000256" key="1">
    <source>
        <dbReference type="ARBA" id="ARBA00005254"/>
    </source>
</evidence>
<dbReference type="InterPro" id="IPR029045">
    <property type="entry name" value="ClpP/crotonase-like_dom_sf"/>
</dbReference>
<organism evidence="2 3">
    <name type="scientific">Synchytrium microbalum</name>
    <dbReference type="NCBI Taxonomy" id="1806994"/>
    <lineage>
        <taxon>Eukaryota</taxon>
        <taxon>Fungi</taxon>
        <taxon>Fungi incertae sedis</taxon>
        <taxon>Chytridiomycota</taxon>
        <taxon>Chytridiomycota incertae sedis</taxon>
        <taxon>Chytridiomycetes</taxon>
        <taxon>Synchytriales</taxon>
        <taxon>Synchytriaceae</taxon>
        <taxon>Synchytrium</taxon>
    </lineage>
</organism>
<evidence type="ECO:0008006" key="4">
    <source>
        <dbReference type="Google" id="ProtNLM"/>
    </source>
</evidence>
<comment type="similarity">
    <text evidence="1">Belongs to the enoyl-CoA hydratase/isomerase family.</text>
</comment>
<dbReference type="InterPro" id="IPR001753">
    <property type="entry name" value="Enoyl-CoA_hydra/iso"/>
</dbReference>
<dbReference type="InterPro" id="IPR051053">
    <property type="entry name" value="ECH/Chromodomain_protein"/>
</dbReference>
<dbReference type="CDD" id="cd06558">
    <property type="entry name" value="crotonase-like"/>
    <property type="match status" value="1"/>
</dbReference>
<comment type="caution">
    <text evidence="2">The sequence shown here is derived from an EMBL/GenBank/DDBJ whole genome shotgun (WGS) entry which is preliminary data.</text>
</comment>
<dbReference type="STRING" id="1806994.A0A507C498"/>
<dbReference type="GeneID" id="42003123"/>
<reference evidence="2 3" key="1">
    <citation type="journal article" date="2019" name="Sci. Rep.">
        <title>Comparative genomics of chytrid fungi reveal insights into the obligate biotrophic and pathogenic lifestyle of Synchytrium endobioticum.</title>
        <authorList>
            <person name="van de Vossenberg B.T.L.H."/>
            <person name="Warris S."/>
            <person name="Nguyen H.D.T."/>
            <person name="van Gent-Pelzer M.P.E."/>
            <person name="Joly D.L."/>
            <person name="van de Geest H.C."/>
            <person name="Bonants P.J.M."/>
            <person name="Smith D.S."/>
            <person name="Levesque C.A."/>
            <person name="van der Lee T.A.J."/>
        </authorList>
    </citation>
    <scope>NUCLEOTIDE SEQUENCE [LARGE SCALE GENOMIC DNA]</scope>
    <source>
        <strain evidence="2 3">JEL517</strain>
    </source>
</reference>
<evidence type="ECO:0000313" key="3">
    <source>
        <dbReference type="Proteomes" id="UP000319731"/>
    </source>
</evidence>
<dbReference type="PANTHER" id="PTHR43684:SF4">
    <property type="entry name" value="ENOYL-COA HYDRATASE_ISOMERASE FAMILY PROTEIN (AFU_ORTHOLOGUE AFUA_1G01890)"/>
    <property type="match status" value="1"/>
</dbReference>
<name>A0A507C498_9FUNG</name>
<evidence type="ECO:0000313" key="2">
    <source>
        <dbReference type="EMBL" id="TPX35797.1"/>
    </source>
</evidence>
<dbReference type="InterPro" id="IPR014748">
    <property type="entry name" value="Enoyl-CoA_hydra_C"/>
</dbReference>
<dbReference type="AlphaFoldDB" id="A0A507C498"/>
<protein>
    <recommendedName>
        <fullName evidence="4">Enoyl-CoA hydratase</fullName>
    </recommendedName>
</protein>
<gene>
    <name evidence="2" type="ORF">SmJEL517_g01898</name>
</gene>
<dbReference type="Gene3D" id="3.90.226.10">
    <property type="entry name" value="2-enoyl-CoA Hydratase, Chain A, domain 1"/>
    <property type="match status" value="1"/>
</dbReference>
<dbReference type="Pfam" id="PF00378">
    <property type="entry name" value="ECH_1"/>
    <property type="match status" value="1"/>
</dbReference>
<accession>A0A507C498</accession>
<proteinExistence type="inferred from homology"/>